<sequence length="191" mass="22012">MFLYQPPRGYCYNSDSIFLADFVRRFRPRGKLLDVGCGVGIISLLLGWDFPVEVHVAEKQPRMLAYARHNFALNGIGVREYAGDFLEAAIEERFDFIVSNPPFYDPRVTQSEKESLNIARYAHHLPLEPFVAKVKRLLKPRGHFILCYDAKQTDRLLAELRAHKLTPETLRFVHPKIDREAKIVMVQARAG</sequence>
<dbReference type="InterPro" id="IPR007848">
    <property type="entry name" value="Small_mtfrase_dom"/>
</dbReference>
<dbReference type="PANTHER" id="PTHR47739">
    <property type="entry name" value="TRNA1(VAL) (ADENINE(37)-N6)-METHYLTRANSFERASE"/>
    <property type="match status" value="1"/>
</dbReference>
<keyword evidence="2" id="KW-0949">S-adenosyl-L-methionine</keyword>
<gene>
    <name evidence="4" type="ORF">ENJ74_00975</name>
</gene>
<dbReference type="GO" id="GO:0003676">
    <property type="term" value="F:nucleic acid binding"/>
    <property type="evidence" value="ECO:0007669"/>
    <property type="project" value="InterPro"/>
</dbReference>
<keyword evidence="1 4" id="KW-0808">Transferase</keyword>
<dbReference type="InterPro" id="IPR002052">
    <property type="entry name" value="DNA_methylase_N6_adenine_CS"/>
</dbReference>
<dbReference type="GO" id="GO:0032259">
    <property type="term" value="P:methylation"/>
    <property type="evidence" value="ECO:0007669"/>
    <property type="project" value="UniProtKB-KW"/>
</dbReference>
<dbReference type="PANTHER" id="PTHR47739:SF1">
    <property type="entry name" value="TRNA1(VAL) (ADENINE(37)-N6)-METHYLTRANSFERASE"/>
    <property type="match status" value="1"/>
</dbReference>
<dbReference type="EMBL" id="DRNO01000072">
    <property type="protein sequence ID" value="HFC03419.1"/>
    <property type="molecule type" value="Genomic_DNA"/>
</dbReference>
<evidence type="ECO:0000259" key="3">
    <source>
        <dbReference type="Pfam" id="PF05175"/>
    </source>
</evidence>
<dbReference type="CDD" id="cd02440">
    <property type="entry name" value="AdoMet_MTases"/>
    <property type="match status" value="1"/>
</dbReference>
<dbReference type="SUPFAM" id="SSF53335">
    <property type="entry name" value="S-adenosyl-L-methionine-dependent methyltransferases"/>
    <property type="match status" value="1"/>
</dbReference>
<organism evidence="4">
    <name type="scientific">Nitratifractor salsuginis</name>
    <dbReference type="NCBI Taxonomy" id="269261"/>
    <lineage>
        <taxon>Bacteria</taxon>
        <taxon>Pseudomonadati</taxon>
        <taxon>Campylobacterota</taxon>
        <taxon>Epsilonproteobacteria</taxon>
        <taxon>Campylobacterales</taxon>
        <taxon>Sulfurovaceae</taxon>
        <taxon>Nitratifractor</taxon>
    </lineage>
</organism>
<dbReference type="GO" id="GO:0008170">
    <property type="term" value="F:N-methyltransferase activity"/>
    <property type="evidence" value="ECO:0007669"/>
    <property type="project" value="UniProtKB-ARBA"/>
</dbReference>
<dbReference type="PROSITE" id="PS00092">
    <property type="entry name" value="N6_MTASE"/>
    <property type="match status" value="1"/>
</dbReference>
<comment type="caution">
    <text evidence="4">The sequence shown here is derived from an EMBL/GenBank/DDBJ whole genome shotgun (WGS) entry which is preliminary data.</text>
</comment>
<feature type="non-terminal residue" evidence="4">
    <location>
        <position position="191"/>
    </location>
</feature>
<dbReference type="Proteomes" id="UP000885722">
    <property type="component" value="Unassembled WGS sequence"/>
</dbReference>
<name>A0A7V2WLP9_9BACT</name>
<proteinExistence type="predicted"/>
<evidence type="ECO:0000256" key="1">
    <source>
        <dbReference type="ARBA" id="ARBA00022603"/>
    </source>
</evidence>
<accession>A0A7V2WLP9</accession>
<evidence type="ECO:0000256" key="2">
    <source>
        <dbReference type="ARBA" id="ARBA00022691"/>
    </source>
</evidence>
<dbReference type="Gene3D" id="3.40.50.150">
    <property type="entry name" value="Vaccinia Virus protein VP39"/>
    <property type="match status" value="1"/>
</dbReference>
<protein>
    <submittedName>
        <fullName evidence="4">Methyltransferase domain-containing protein</fullName>
    </submittedName>
</protein>
<dbReference type="InterPro" id="IPR029063">
    <property type="entry name" value="SAM-dependent_MTases_sf"/>
</dbReference>
<dbReference type="AlphaFoldDB" id="A0A7V2WLP9"/>
<evidence type="ECO:0000313" key="4">
    <source>
        <dbReference type="EMBL" id="HFC03419.1"/>
    </source>
</evidence>
<dbReference type="InterPro" id="IPR050210">
    <property type="entry name" value="tRNA_Adenine-N(6)_MTase"/>
</dbReference>
<dbReference type="Pfam" id="PF05175">
    <property type="entry name" value="MTS"/>
    <property type="match status" value="1"/>
</dbReference>
<feature type="domain" description="Methyltransferase small" evidence="3">
    <location>
        <begin position="24"/>
        <end position="111"/>
    </location>
</feature>
<dbReference type="GO" id="GO:0008757">
    <property type="term" value="F:S-adenosylmethionine-dependent methyltransferase activity"/>
    <property type="evidence" value="ECO:0007669"/>
    <property type="project" value="UniProtKB-ARBA"/>
</dbReference>
<reference evidence="4" key="1">
    <citation type="journal article" date="2020" name="mSystems">
        <title>Genome- and Community-Level Interaction Insights into Carbon Utilization and Element Cycling Functions of Hydrothermarchaeota in Hydrothermal Sediment.</title>
        <authorList>
            <person name="Zhou Z."/>
            <person name="Liu Y."/>
            <person name="Xu W."/>
            <person name="Pan J."/>
            <person name="Luo Z.H."/>
            <person name="Li M."/>
        </authorList>
    </citation>
    <scope>NUCLEOTIDE SEQUENCE [LARGE SCALE GENOMIC DNA]</scope>
    <source>
        <strain evidence="4">HyVt-513</strain>
    </source>
</reference>
<keyword evidence="1 4" id="KW-0489">Methyltransferase</keyword>